<dbReference type="AlphaFoldDB" id="A0A5N6XMP3"/>
<dbReference type="Proteomes" id="UP000325558">
    <property type="component" value="Unassembled WGS sequence"/>
</dbReference>
<sequence>MAAFCIGVPVKIYPGLRGWARSTCWTSLALRPVPSVAENGASWLTSVGDRVGGMVGTLVKVDRVLVDSSPCGGVFPVNLIPSMAELSGASLAAADSPPDPSSVSGATLAPSEEPAHVFLERSASSVSGPRVWHGMSAATTPQDRSAIRAAVSKPLTQALRRKSCGSPDRRTFAATN</sequence>
<name>A0A5N6XMP3_9EURO</name>
<organism evidence="2">
    <name type="scientific">Aspergillus arachidicola</name>
    <dbReference type="NCBI Taxonomy" id="656916"/>
    <lineage>
        <taxon>Eukaryota</taxon>
        <taxon>Fungi</taxon>
        <taxon>Dikarya</taxon>
        <taxon>Ascomycota</taxon>
        <taxon>Pezizomycotina</taxon>
        <taxon>Eurotiomycetes</taxon>
        <taxon>Eurotiomycetidae</taxon>
        <taxon>Eurotiales</taxon>
        <taxon>Aspergillaceae</taxon>
        <taxon>Aspergillus</taxon>
        <taxon>Aspergillus subgen. Circumdati</taxon>
    </lineage>
</organism>
<feature type="compositionally biased region" description="Low complexity" evidence="1">
    <location>
        <begin position="91"/>
        <end position="106"/>
    </location>
</feature>
<evidence type="ECO:0000256" key="1">
    <source>
        <dbReference type="SAM" id="MobiDB-lite"/>
    </source>
</evidence>
<dbReference type="EMBL" id="ML737337">
    <property type="protein sequence ID" value="KAE8334212.1"/>
    <property type="molecule type" value="Genomic_DNA"/>
</dbReference>
<protein>
    <submittedName>
        <fullName evidence="2">Uncharacterized protein</fullName>
    </submittedName>
</protein>
<gene>
    <name evidence="2" type="ORF">BDV24DRAFT_146244</name>
</gene>
<feature type="region of interest" description="Disordered" evidence="1">
    <location>
        <begin position="91"/>
        <end position="110"/>
    </location>
</feature>
<accession>A0A5N6XMP3</accession>
<evidence type="ECO:0000313" key="2">
    <source>
        <dbReference type="EMBL" id="KAE8334212.1"/>
    </source>
</evidence>
<proteinExistence type="predicted"/>
<reference evidence="2" key="1">
    <citation type="submission" date="2019-04" db="EMBL/GenBank/DDBJ databases">
        <title>Friends and foes A comparative genomics study of 23 Aspergillus species from section Flavi.</title>
        <authorList>
            <consortium name="DOE Joint Genome Institute"/>
            <person name="Kjaerbolling I."/>
            <person name="Vesth T."/>
            <person name="Frisvad J.C."/>
            <person name="Nybo J.L."/>
            <person name="Theobald S."/>
            <person name="Kildgaard S."/>
            <person name="Isbrandt T."/>
            <person name="Kuo A."/>
            <person name="Sato A."/>
            <person name="Lyhne E.K."/>
            <person name="Kogle M.E."/>
            <person name="Wiebenga A."/>
            <person name="Kun R.S."/>
            <person name="Lubbers R.J."/>
            <person name="Makela M.R."/>
            <person name="Barry K."/>
            <person name="Chovatia M."/>
            <person name="Clum A."/>
            <person name="Daum C."/>
            <person name="Haridas S."/>
            <person name="He G."/>
            <person name="LaButti K."/>
            <person name="Lipzen A."/>
            <person name="Mondo S."/>
            <person name="Riley R."/>
            <person name="Salamov A."/>
            <person name="Simmons B.A."/>
            <person name="Magnuson J.K."/>
            <person name="Henrissat B."/>
            <person name="Mortensen U.H."/>
            <person name="Larsen T.O."/>
            <person name="Devries R.P."/>
            <person name="Grigoriev I.V."/>
            <person name="Machida M."/>
            <person name="Baker S.E."/>
            <person name="Andersen M.R."/>
        </authorList>
    </citation>
    <scope>NUCLEOTIDE SEQUENCE</scope>
    <source>
        <strain evidence="2">CBS 117612</strain>
    </source>
</reference>